<reference evidence="1" key="1">
    <citation type="submission" date="2019-02" db="EMBL/GenBank/DDBJ databases">
        <authorList>
            <person name="Gruber-Vodicka R. H."/>
            <person name="Seah K. B. B."/>
        </authorList>
    </citation>
    <scope>NUCLEOTIDE SEQUENCE</scope>
    <source>
        <strain evidence="1">BECK_S312</strain>
    </source>
</reference>
<protein>
    <submittedName>
        <fullName evidence="1">Uncharacterized protein</fullName>
    </submittedName>
</protein>
<gene>
    <name evidence="1" type="ORF">BECKLPF1236A_GA0070988_101981</name>
</gene>
<organism evidence="1">
    <name type="scientific">Candidatus Kentrum sp. LPFa</name>
    <dbReference type="NCBI Taxonomy" id="2126335"/>
    <lineage>
        <taxon>Bacteria</taxon>
        <taxon>Pseudomonadati</taxon>
        <taxon>Pseudomonadota</taxon>
        <taxon>Gammaproteobacteria</taxon>
        <taxon>Candidatus Kentrum</taxon>
    </lineage>
</organism>
<evidence type="ECO:0000313" key="1">
    <source>
        <dbReference type="EMBL" id="VFK18463.1"/>
    </source>
</evidence>
<sequence length="254" mass="26956">MELELNALYHCVASLDAHQAVVIVCIVCEDEAGKIHVQLREFGAFKRDRKAMAEWVASFQPQQVVMESTRYMGITKGSTKVVGVGTQFTRIGNEVFIITTILGDTELTIDVPHTAGAPASPAYTDSNLLSVESGAEVKSLVIDKSGNVGIGKAPNAVYQLDVQGAARVDTLKLAGKAACEKLQTDASGNVQCGKDADSGTITGVTAGDGLSGGGVSGTVSLRVDNTQVQRILPFWILSTSRIMEICRSCNIHER</sequence>
<dbReference type="AlphaFoldDB" id="A0A450WN37"/>
<dbReference type="EMBL" id="CAADFM010000198">
    <property type="protein sequence ID" value="VFK18463.1"/>
    <property type="molecule type" value="Genomic_DNA"/>
</dbReference>
<name>A0A450WN37_9GAMM</name>
<proteinExistence type="predicted"/>
<accession>A0A450WN37</accession>